<reference evidence="2" key="1">
    <citation type="journal article" date="2014" name="Genome Biol. Evol.">
        <title>Pangenome evidence for extensive interdomain horizontal transfer affecting lineage core and shell genes in uncultured planktonic thaumarchaeota and euryarchaeota.</title>
        <authorList>
            <person name="Deschamps P."/>
            <person name="Zivanovic Y."/>
            <person name="Moreira D."/>
            <person name="Rodriguez-Valera F."/>
            <person name="Lopez-Garcia P."/>
        </authorList>
    </citation>
    <scope>NUCLEOTIDE SEQUENCE</scope>
</reference>
<evidence type="ECO:0000313" key="2">
    <source>
        <dbReference type="EMBL" id="AIE90588.1"/>
    </source>
</evidence>
<dbReference type="AlphaFoldDB" id="A0A075FHR5"/>
<feature type="transmembrane region" description="Helical" evidence="1">
    <location>
        <begin position="50"/>
        <end position="67"/>
    </location>
</feature>
<keyword evidence="1" id="KW-0812">Transmembrane</keyword>
<protein>
    <submittedName>
        <fullName evidence="2">Putative membrane SNARE associated-like protein</fullName>
    </submittedName>
</protein>
<keyword evidence="1" id="KW-1133">Transmembrane helix</keyword>
<feature type="transmembrane region" description="Helical" evidence="1">
    <location>
        <begin position="12"/>
        <end position="30"/>
    </location>
</feature>
<evidence type="ECO:0000256" key="1">
    <source>
        <dbReference type="SAM" id="Phobius"/>
    </source>
</evidence>
<dbReference type="EMBL" id="KF900313">
    <property type="protein sequence ID" value="AIE90588.1"/>
    <property type="molecule type" value="Genomic_DNA"/>
</dbReference>
<organism evidence="2">
    <name type="scientific">uncultured marine thaumarchaeote AD1000_04_G03</name>
    <dbReference type="NCBI Taxonomy" id="1455882"/>
    <lineage>
        <taxon>Archaea</taxon>
        <taxon>Nitrososphaerota</taxon>
        <taxon>environmental samples</taxon>
    </lineage>
</organism>
<accession>A0A075FHR5</accession>
<feature type="transmembrane region" description="Helical" evidence="1">
    <location>
        <begin position="129"/>
        <end position="146"/>
    </location>
</feature>
<keyword evidence="1" id="KW-0472">Membrane</keyword>
<proteinExistence type="predicted"/>
<feature type="transmembrane region" description="Helical" evidence="1">
    <location>
        <begin position="166"/>
        <end position="192"/>
    </location>
</feature>
<name>A0A075FHR5_9ARCH</name>
<sequence>MADIIETIIEYSYIGIFFLLIAVNAAPILMPPTWIILSSFFALDASLDPLLLALVGATGATIGRFFLKRISGFFRRFVGKEQESNLDAIGNFLNKKKFGYTLTSFLFAATPLPSNMLFVAYGMMRAKSIGLYIGFWCGRLVSYYIMITISEAVLTPLLELFEDRIIGIIVADIIGIGSVIFFTCINWQALLFERKLRFVRPKLWRI</sequence>